<evidence type="ECO:0000313" key="2">
    <source>
        <dbReference type="EMBL" id="CAE0620089.1"/>
    </source>
</evidence>
<accession>A0A7S3XKB9</accession>
<organism evidence="2">
    <name type="scientific">Heterosigma akashiwo</name>
    <name type="common">Chromophytic alga</name>
    <name type="synonym">Heterosigma carterae</name>
    <dbReference type="NCBI Taxonomy" id="2829"/>
    <lineage>
        <taxon>Eukaryota</taxon>
        <taxon>Sar</taxon>
        <taxon>Stramenopiles</taxon>
        <taxon>Ochrophyta</taxon>
        <taxon>Raphidophyceae</taxon>
        <taxon>Chattonellales</taxon>
        <taxon>Chattonellaceae</taxon>
        <taxon>Heterosigma</taxon>
    </lineage>
</organism>
<name>A0A7S3XKB9_HETAK</name>
<sequence>MEENTEESDYNNFTEFSDRVAAKRNQEVEVDIDALVSLALGDLEEDYALTHEGTTAPGHDRTILEEGSSSNIQRDCEAEERKPVAFQQKSKEVANKESSLSSIGANNGKDKANTDCTMIPLKDLKKQESKLFASPSQQLREQQDSFQKDSIGRGPVEPLGEERVFQVQQIMAKMPIPDSAVPEWAKGLDWDKEDGNIRNILANLLQQQQEDFSK</sequence>
<feature type="compositionally biased region" description="Basic and acidic residues" evidence="1">
    <location>
        <begin position="141"/>
        <end position="151"/>
    </location>
</feature>
<gene>
    <name evidence="2" type="ORF">HAKA00212_LOCUS335</name>
</gene>
<feature type="region of interest" description="Disordered" evidence="1">
    <location>
        <begin position="49"/>
        <end position="111"/>
    </location>
</feature>
<feature type="compositionally biased region" description="Polar residues" evidence="1">
    <location>
        <begin position="96"/>
        <end position="105"/>
    </location>
</feature>
<feature type="compositionally biased region" description="Basic and acidic residues" evidence="1">
    <location>
        <begin position="74"/>
        <end position="95"/>
    </location>
</feature>
<reference evidence="2" key="1">
    <citation type="submission" date="2021-01" db="EMBL/GenBank/DDBJ databases">
        <authorList>
            <person name="Corre E."/>
            <person name="Pelletier E."/>
            <person name="Niang G."/>
            <person name="Scheremetjew M."/>
            <person name="Finn R."/>
            <person name="Kale V."/>
            <person name="Holt S."/>
            <person name="Cochrane G."/>
            <person name="Meng A."/>
            <person name="Brown T."/>
            <person name="Cohen L."/>
        </authorList>
    </citation>
    <scope>NUCLEOTIDE SEQUENCE</scope>
    <source>
        <strain evidence="2">CCMP3107</strain>
    </source>
</reference>
<dbReference type="AlphaFoldDB" id="A0A7S3XKB9"/>
<proteinExistence type="predicted"/>
<feature type="region of interest" description="Disordered" evidence="1">
    <location>
        <begin position="132"/>
        <end position="157"/>
    </location>
</feature>
<dbReference type="EMBL" id="HBIU01001065">
    <property type="protein sequence ID" value="CAE0620089.1"/>
    <property type="molecule type" value="Transcribed_RNA"/>
</dbReference>
<protein>
    <submittedName>
        <fullName evidence="2">Uncharacterized protein</fullName>
    </submittedName>
</protein>
<evidence type="ECO:0000256" key="1">
    <source>
        <dbReference type="SAM" id="MobiDB-lite"/>
    </source>
</evidence>